<gene>
    <name evidence="1" type="ORF">KI387_008775</name>
</gene>
<proteinExistence type="predicted"/>
<comment type="caution">
    <text evidence="1">The sequence shown here is derived from an EMBL/GenBank/DDBJ whole genome shotgun (WGS) entry which is preliminary data.</text>
</comment>
<keyword evidence="2" id="KW-1185">Reference proteome</keyword>
<evidence type="ECO:0000313" key="2">
    <source>
        <dbReference type="Proteomes" id="UP000824469"/>
    </source>
</evidence>
<accession>A0AA38CMJ8</accession>
<name>A0AA38CMJ8_TAXCH</name>
<reference evidence="1 2" key="1">
    <citation type="journal article" date="2021" name="Nat. Plants">
        <title>The Taxus genome provides insights into paclitaxel biosynthesis.</title>
        <authorList>
            <person name="Xiong X."/>
            <person name="Gou J."/>
            <person name="Liao Q."/>
            <person name="Li Y."/>
            <person name="Zhou Q."/>
            <person name="Bi G."/>
            <person name="Li C."/>
            <person name="Du R."/>
            <person name="Wang X."/>
            <person name="Sun T."/>
            <person name="Guo L."/>
            <person name="Liang H."/>
            <person name="Lu P."/>
            <person name="Wu Y."/>
            <person name="Zhang Z."/>
            <person name="Ro D.K."/>
            <person name="Shang Y."/>
            <person name="Huang S."/>
            <person name="Yan J."/>
        </authorList>
    </citation>
    <scope>NUCLEOTIDE SEQUENCE [LARGE SCALE GENOMIC DNA]</scope>
    <source>
        <strain evidence="1">Ta-2019</strain>
    </source>
</reference>
<organism evidence="1 2">
    <name type="scientific">Taxus chinensis</name>
    <name type="common">Chinese yew</name>
    <name type="synonym">Taxus wallichiana var. chinensis</name>
    <dbReference type="NCBI Taxonomy" id="29808"/>
    <lineage>
        <taxon>Eukaryota</taxon>
        <taxon>Viridiplantae</taxon>
        <taxon>Streptophyta</taxon>
        <taxon>Embryophyta</taxon>
        <taxon>Tracheophyta</taxon>
        <taxon>Spermatophyta</taxon>
        <taxon>Pinopsida</taxon>
        <taxon>Pinidae</taxon>
        <taxon>Conifers II</taxon>
        <taxon>Cupressales</taxon>
        <taxon>Taxaceae</taxon>
        <taxon>Taxus</taxon>
    </lineage>
</organism>
<sequence length="282" mass="32389">MRIVSDKKDYSFVEKVQLLENEILGLSNKLVPASASAYSVNLPRTRINFNALSQLCFPAVGFYGDKKTMIKIFRMEFLLEESVLAQMEEGTWFEPGFYVSVPQEAGGLLLAFYWHEGEKVKIILFNPTPGKVRSSPKKSKVEGTIKIVTNSSLSVIRDWLERMVPYELKILESNIVFTAFLLSCDEHMALKFMKQNLKTYNLYILPNDFQSLYQKYKNCSPSQSTVDRAALLSHDTLKTLCCEAYESQVQIFFQNVRKELSANMQKKEVDFNGSTYINKEKE</sequence>
<evidence type="ECO:0000313" key="1">
    <source>
        <dbReference type="EMBL" id="KAH9304371.1"/>
    </source>
</evidence>
<dbReference type="Proteomes" id="UP000824469">
    <property type="component" value="Unassembled WGS sequence"/>
</dbReference>
<dbReference type="AlphaFoldDB" id="A0AA38CMJ8"/>
<dbReference type="EMBL" id="JAHRHJ020000008">
    <property type="protein sequence ID" value="KAH9304371.1"/>
    <property type="molecule type" value="Genomic_DNA"/>
</dbReference>
<protein>
    <submittedName>
        <fullName evidence="1">Uncharacterized protein</fullName>
    </submittedName>
</protein>